<dbReference type="AlphaFoldDB" id="A0A3S9HCP6"/>
<protein>
    <submittedName>
        <fullName evidence="2">Glycosyltransferase family 2 protein</fullName>
    </submittedName>
</protein>
<evidence type="ECO:0000259" key="1">
    <source>
        <dbReference type="Pfam" id="PF00535"/>
    </source>
</evidence>
<dbReference type="PANTHER" id="PTHR22916:SF3">
    <property type="entry name" value="UDP-GLCNAC:BETAGAL BETA-1,3-N-ACETYLGLUCOSAMINYLTRANSFERASE-LIKE PROTEIN 1"/>
    <property type="match status" value="1"/>
</dbReference>
<dbReference type="GO" id="GO:0016758">
    <property type="term" value="F:hexosyltransferase activity"/>
    <property type="evidence" value="ECO:0007669"/>
    <property type="project" value="UniProtKB-ARBA"/>
</dbReference>
<dbReference type="EMBL" id="CP034465">
    <property type="protein sequence ID" value="AZP04933.1"/>
    <property type="molecule type" value="Genomic_DNA"/>
</dbReference>
<reference evidence="3" key="1">
    <citation type="submission" date="2018-12" db="EMBL/GenBank/DDBJ databases">
        <title>Complete genome sequencing of Jeotgalibaca sp. H21T32.</title>
        <authorList>
            <person name="Bae J.-W."/>
            <person name="Lee S.-Y."/>
        </authorList>
    </citation>
    <scope>NUCLEOTIDE SEQUENCE [LARGE SCALE GENOMIC DNA]</scope>
    <source>
        <strain evidence="3">H21T32</strain>
    </source>
</reference>
<evidence type="ECO:0000313" key="3">
    <source>
        <dbReference type="Proteomes" id="UP000273326"/>
    </source>
</evidence>
<accession>A0A3S9HCP6</accession>
<gene>
    <name evidence="2" type="ORF">EJN90_09940</name>
</gene>
<dbReference type="RefSeq" id="WP_126110821.1">
    <property type="nucleotide sequence ID" value="NZ_CP034465.1"/>
</dbReference>
<dbReference type="SUPFAM" id="SSF53448">
    <property type="entry name" value="Nucleotide-diphospho-sugar transferases"/>
    <property type="match status" value="1"/>
</dbReference>
<name>A0A3S9HCP6_9LACT</name>
<dbReference type="Pfam" id="PF00535">
    <property type="entry name" value="Glycos_transf_2"/>
    <property type="match status" value="1"/>
</dbReference>
<keyword evidence="2" id="KW-0808">Transferase</keyword>
<dbReference type="KEGG" id="jeh:EJN90_09940"/>
<dbReference type="PANTHER" id="PTHR22916">
    <property type="entry name" value="GLYCOSYLTRANSFERASE"/>
    <property type="match status" value="1"/>
</dbReference>
<dbReference type="InterPro" id="IPR029044">
    <property type="entry name" value="Nucleotide-diphossugar_trans"/>
</dbReference>
<sequence>MPEKGIKKVSFIMPIYNAGLYLHQSIDSILNQDYSNIEVILIDDGSSDQSPEIIRTYVEEDKRIIAIFQENNGAPSARNKGIKRATGDYIQFIDSDDYLAENVTTKMVDAAEKTGSDIVMAAYDTVNEKGEYGKTVEIPIPNGTYDTEQMRRRFSQATSMLGNKLISTKMIKDNEIYYSSFPQAQDLNHYIKLLLYSQKITVLNDVVYHYRVRSGSISHSFSPVIIHTINSIESAEELYRQSGIKDDKLFTNLKFKHYTFQLQKIPQIDDIKDRHATFRVFKEEFKKLNYDLLFPEFKKQHLFNRLKFLMGPLYTSSIYRKYQKNKAKKNIVS</sequence>
<dbReference type="CDD" id="cd00761">
    <property type="entry name" value="Glyco_tranf_GTA_type"/>
    <property type="match status" value="1"/>
</dbReference>
<dbReference type="OrthoDB" id="8773442at2"/>
<organism evidence="2 3">
    <name type="scientific">Jeotgalibaca ciconiae</name>
    <dbReference type="NCBI Taxonomy" id="2496265"/>
    <lineage>
        <taxon>Bacteria</taxon>
        <taxon>Bacillati</taxon>
        <taxon>Bacillota</taxon>
        <taxon>Bacilli</taxon>
        <taxon>Lactobacillales</taxon>
        <taxon>Carnobacteriaceae</taxon>
        <taxon>Jeotgalibaca</taxon>
    </lineage>
</organism>
<proteinExistence type="predicted"/>
<dbReference type="InterPro" id="IPR001173">
    <property type="entry name" value="Glyco_trans_2-like"/>
</dbReference>
<feature type="domain" description="Glycosyltransferase 2-like" evidence="1">
    <location>
        <begin position="10"/>
        <end position="154"/>
    </location>
</feature>
<dbReference type="Gene3D" id="3.90.550.10">
    <property type="entry name" value="Spore Coat Polysaccharide Biosynthesis Protein SpsA, Chain A"/>
    <property type="match status" value="1"/>
</dbReference>
<keyword evidence="3" id="KW-1185">Reference proteome</keyword>
<dbReference type="Proteomes" id="UP000273326">
    <property type="component" value="Chromosome"/>
</dbReference>
<evidence type="ECO:0000313" key="2">
    <source>
        <dbReference type="EMBL" id="AZP04933.1"/>
    </source>
</evidence>